<reference evidence="2 3" key="1">
    <citation type="submission" date="2020-08" db="EMBL/GenBank/DDBJ databases">
        <title>Sequencing the genomes of 1000 actinobacteria strains.</title>
        <authorList>
            <person name="Klenk H.-P."/>
        </authorList>
    </citation>
    <scope>NUCLEOTIDE SEQUENCE [LARGE SCALE GENOMIC DNA]</scope>
    <source>
        <strain evidence="2 3">DSM 44593</strain>
    </source>
</reference>
<dbReference type="Proteomes" id="UP000578077">
    <property type="component" value="Unassembled WGS sequence"/>
</dbReference>
<accession>A0A841ECH7</accession>
<comment type="caution">
    <text evidence="2">The sequence shown here is derived from an EMBL/GenBank/DDBJ whole genome shotgun (WGS) entry which is preliminary data.</text>
</comment>
<keyword evidence="1" id="KW-1133">Transmembrane helix</keyword>
<keyword evidence="3" id="KW-1185">Reference proteome</keyword>
<keyword evidence="1" id="KW-0472">Membrane</keyword>
<evidence type="ECO:0000256" key="1">
    <source>
        <dbReference type="SAM" id="Phobius"/>
    </source>
</evidence>
<gene>
    <name evidence="2" type="ORF">HNR25_003855</name>
</gene>
<evidence type="ECO:0000313" key="2">
    <source>
        <dbReference type="EMBL" id="MBB6000104.1"/>
    </source>
</evidence>
<sequence>MDSPPPENGGRPCTPLRLLRARAARLRRRGDRGDFSAQYILLAALAISVAVAISAILTELFISAAESLDLGLNQ</sequence>
<dbReference type="AlphaFoldDB" id="A0A841ECH7"/>
<protein>
    <submittedName>
        <fullName evidence="2">Uncharacterized protein</fullName>
    </submittedName>
</protein>
<dbReference type="EMBL" id="JACHLY010000001">
    <property type="protein sequence ID" value="MBB6000104.1"/>
    <property type="molecule type" value="Genomic_DNA"/>
</dbReference>
<organism evidence="2 3">
    <name type="scientific">Streptomonospora salina</name>
    <dbReference type="NCBI Taxonomy" id="104205"/>
    <lineage>
        <taxon>Bacteria</taxon>
        <taxon>Bacillati</taxon>
        <taxon>Actinomycetota</taxon>
        <taxon>Actinomycetes</taxon>
        <taxon>Streptosporangiales</taxon>
        <taxon>Nocardiopsidaceae</taxon>
        <taxon>Streptomonospora</taxon>
    </lineage>
</organism>
<proteinExistence type="predicted"/>
<dbReference type="RefSeq" id="WP_184637314.1">
    <property type="nucleotide sequence ID" value="NZ_BAABKT010000012.1"/>
</dbReference>
<feature type="transmembrane region" description="Helical" evidence="1">
    <location>
        <begin position="39"/>
        <end position="62"/>
    </location>
</feature>
<keyword evidence="1" id="KW-0812">Transmembrane</keyword>
<evidence type="ECO:0000313" key="3">
    <source>
        <dbReference type="Proteomes" id="UP000578077"/>
    </source>
</evidence>
<name>A0A841ECH7_9ACTN</name>